<evidence type="ECO:0000313" key="4">
    <source>
        <dbReference type="EMBL" id="SDK44164.1"/>
    </source>
</evidence>
<feature type="compositionally biased region" description="Polar residues" evidence="1">
    <location>
        <begin position="1"/>
        <end position="12"/>
    </location>
</feature>
<organism evidence="4 5">
    <name type="scientific">Cryobacterium psychrotolerans</name>
    <dbReference type="NCBI Taxonomy" id="386301"/>
    <lineage>
        <taxon>Bacteria</taxon>
        <taxon>Bacillati</taxon>
        <taxon>Actinomycetota</taxon>
        <taxon>Actinomycetes</taxon>
        <taxon>Micrococcales</taxon>
        <taxon>Microbacteriaceae</taxon>
        <taxon>Cryobacterium</taxon>
    </lineage>
</organism>
<gene>
    <name evidence="4" type="ORF">SAMN05216282_10665</name>
</gene>
<evidence type="ECO:0000259" key="3">
    <source>
        <dbReference type="Pfam" id="PF10708"/>
    </source>
</evidence>
<name>A0A1G9BYC7_9MICO</name>
<accession>A0A1G9BYC7</accession>
<dbReference type="STRING" id="386301.SAMN05216282_10665"/>
<feature type="transmembrane region" description="Helical" evidence="2">
    <location>
        <begin position="86"/>
        <end position="107"/>
    </location>
</feature>
<reference evidence="4 5" key="1">
    <citation type="submission" date="2016-10" db="EMBL/GenBank/DDBJ databases">
        <authorList>
            <person name="de Groot N.N."/>
        </authorList>
    </citation>
    <scope>NUCLEOTIDE SEQUENCE [LARGE SCALE GENOMIC DNA]</scope>
    <source>
        <strain evidence="4 5">CGMCC 1.5382</strain>
    </source>
</reference>
<dbReference type="RefSeq" id="WP_166784474.1">
    <property type="nucleotide sequence ID" value="NZ_FNFU01000006.1"/>
</dbReference>
<feature type="transmembrane region" description="Helical" evidence="2">
    <location>
        <begin position="58"/>
        <end position="80"/>
    </location>
</feature>
<proteinExistence type="predicted"/>
<evidence type="ECO:0000256" key="2">
    <source>
        <dbReference type="SAM" id="Phobius"/>
    </source>
</evidence>
<keyword evidence="2" id="KW-1133">Transmembrane helix</keyword>
<keyword evidence="2" id="KW-0812">Transmembrane</keyword>
<dbReference type="EMBL" id="FNFU01000006">
    <property type="protein sequence ID" value="SDK44164.1"/>
    <property type="molecule type" value="Genomic_DNA"/>
</dbReference>
<feature type="region of interest" description="Disordered" evidence="1">
    <location>
        <begin position="1"/>
        <end position="21"/>
    </location>
</feature>
<dbReference type="AlphaFoldDB" id="A0A1G9BYC7"/>
<dbReference type="InterPro" id="IPR018929">
    <property type="entry name" value="DUF2510"/>
</dbReference>
<sequence>MTDTAGTISTQAGWYPDPSGAPRQRWWDGARWTEHLIDPAAANNPAARVSLRESAMPVYSASIWMIVGLPLLSLFALVAFDLTGFLIGFTSGLSTMVDLSVTSWLALLNPDFYFLYALALAARIASLIFAYVDWRGLRFDGIDRPFHWAWSFLSVELYVLGRSIVVRRRVGRGLLPIGVMVLLWVVSYGVVTLKIEDSMPAVTMWLGSL</sequence>
<feature type="transmembrane region" description="Helical" evidence="2">
    <location>
        <begin position="114"/>
        <end position="134"/>
    </location>
</feature>
<evidence type="ECO:0000313" key="5">
    <source>
        <dbReference type="Proteomes" id="UP000198701"/>
    </source>
</evidence>
<feature type="transmembrane region" description="Helical" evidence="2">
    <location>
        <begin position="173"/>
        <end position="191"/>
    </location>
</feature>
<protein>
    <recommendedName>
        <fullName evidence="3">DUF2510 domain-containing protein</fullName>
    </recommendedName>
</protein>
<dbReference type="Pfam" id="PF10708">
    <property type="entry name" value="DUF2510"/>
    <property type="match status" value="1"/>
</dbReference>
<evidence type="ECO:0000256" key="1">
    <source>
        <dbReference type="SAM" id="MobiDB-lite"/>
    </source>
</evidence>
<keyword evidence="5" id="KW-1185">Reference proteome</keyword>
<feature type="domain" description="DUF2510" evidence="3">
    <location>
        <begin position="12"/>
        <end position="42"/>
    </location>
</feature>
<feature type="transmembrane region" description="Helical" evidence="2">
    <location>
        <begin position="146"/>
        <end position="166"/>
    </location>
</feature>
<dbReference type="Proteomes" id="UP000198701">
    <property type="component" value="Unassembled WGS sequence"/>
</dbReference>
<keyword evidence="2" id="KW-0472">Membrane</keyword>